<keyword evidence="4" id="KW-1185">Reference proteome</keyword>
<dbReference type="PANTHER" id="PTHR45947">
    <property type="entry name" value="SULFOQUINOVOSYL TRANSFERASE SQD2"/>
    <property type="match status" value="1"/>
</dbReference>
<evidence type="ECO:0000259" key="1">
    <source>
        <dbReference type="Pfam" id="PF00534"/>
    </source>
</evidence>
<evidence type="ECO:0000313" key="3">
    <source>
        <dbReference type="EMBL" id="MVT10621.1"/>
    </source>
</evidence>
<dbReference type="InterPro" id="IPR050194">
    <property type="entry name" value="Glycosyltransferase_grp1"/>
</dbReference>
<dbReference type="NCBIfam" id="NF007640">
    <property type="entry name" value="PRK10307.1"/>
    <property type="match status" value="1"/>
</dbReference>
<dbReference type="SUPFAM" id="SSF53756">
    <property type="entry name" value="UDP-Glycosyltransferase/glycogen phosphorylase"/>
    <property type="match status" value="1"/>
</dbReference>
<accession>A0A7K1U8D2</accession>
<sequence length="413" mass="46758">MQSKRLLLITGNYMPEPTGTGKCNGEMIRWLSANGYECTVITSYPHYPQWKVQPPYTRKRYWYSRELSADGRARIYRCPQYVPGNPSGKRRVLMDFSFACAAFLRMLPLLVSRKYDIVITVAPPFHLGLMGVLYKKLRGARFFYHIQDLQIEAARDLGMISSAAFIRLLFSIEGYILRQADQVSSISEGMIQRIRAKAGKEIFFFPNWTDVSTFYPLEDREQLKKAYGFAATDRVILYAGAIGEKQGLETILHAASVMKSSPSFRFLICGAGPYKKQLQDRAVTMRLENVFFPETQPFEQFNRFLNMADVHLVIQKSGAGDLVMPSKLTTILAVGGLALVTANEGTSLHTLIKEHEIGIVIASDDQQALAEGIVRAIEKRQEHITSNARQYALEYLALDKVMMRFSSTLREST</sequence>
<dbReference type="Gene3D" id="3.40.50.2000">
    <property type="entry name" value="Glycogen Phosphorylase B"/>
    <property type="match status" value="2"/>
</dbReference>
<feature type="domain" description="Glycosyltransferase subfamily 4-like N-terminal" evidence="2">
    <location>
        <begin position="18"/>
        <end position="208"/>
    </location>
</feature>
<name>A0A7K1U8D2_9BACT</name>
<gene>
    <name evidence="3" type="ORF">GO493_20285</name>
</gene>
<dbReference type="RefSeq" id="WP_157308062.1">
    <property type="nucleotide sequence ID" value="NZ_WRXN01000009.1"/>
</dbReference>
<dbReference type="Proteomes" id="UP000461730">
    <property type="component" value="Unassembled WGS sequence"/>
</dbReference>
<comment type="caution">
    <text evidence="3">The sequence shown here is derived from an EMBL/GenBank/DDBJ whole genome shotgun (WGS) entry which is preliminary data.</text>
</comment>
<dbReference type="EMBL" id="WRXN01000009">
    <property type="protein sequence ID" value="MVT10621.1"/>
    <property type="molecule type" value="Genomic_DNA"/>
</dbReference>
<evidence type="ECO:0000259" key="2">
    <source>
        <dbReference type="Pfam" id="PF13579"/>
    </source>
</evidence>
<dbReference type="Pfam" id="PF00534">
    <property type="entry name" value="Glycos_transf_1"/>
    <property type="match status" value="1"/>
</dbReference>
<dbReference type="GO" id="GO:0016758">
    <property type="term" value="F:hexosyltransferase activity"/>
    <property type="evidence" value="ECO:0007669"/>
    <property type="project" value="TreeGrafter"/>
</dbReference>
<dbReference type="InterPro" id="IPR028098">
    <property type="entry name" value="Glyco_trans_4-like_N"/>
</dbReference>
<proteinExistence type="predicted"/>
<organism evidence="3 4">
    <name type="scientific">Chitinophaga tropicalis</name>
    <dbReference type="NCBI Taxonomy" id="2683588"/>
    <lineage>
        <taxon>Bacteria</taxon>
        <taxon>Pseudomonadati</taxon>
        <taxon>Bacteroidota</taxon>
        <taxon>Chitinophagia</taxon>
        <taxon>Chitinophagales</taxon>
        <taxon>Chitinophagaceae</taxon>
        <taxon>Chitinophaga</taxon>
    </lineage>
</organism>
<dbReference type="AlphaFoldDB" id="A0A7K1U8D2"/>
<reference evidence="3 4" key="1">
    <citation type="submission" date="2019-12" db="EMBL/GenBank/DDBJ databases">
        <title>Chitinophaga sp. strain ysch24 (GDMCC 1.1355), whole genome shotgun sequence.</title>
        <authorList>
            <person name="Zhang X."/>
        </authorList>
    </citation>
    <scope>NUCLEOTIDE SEQUENCE [LARGE SCALE GENOMIC DNA]</scope>
    <source>
        <strain evidence="4">ysch24</strain>
    </source>
</reference>
<keyword evidence="3" id="KW-0808">Transferase</keyword>
<protein>
    <submittedName>
        <fullName evidence="3">WcaI family glycosyltransferase</fullName>
    </submittedName>
</protein>
<feature type="domain" description="Glycosyl transferase family 1" evidence="1">
    <location>
        <begin position="219"/>
        <end position="390"/>
    </location>
</feature>
<dbReference type="InterPro" id="IPR001296">
    <property type="entry name" value="Glyco_trans_1"/>
</dbReference>
<dbReference type="CDD" id="cd03794">
    <property type="entry name" value="GT4_WbuB-like"/>
    <property type="match status" value="1"/>
</dbReference>
<dbReference type="PANTHER" id="PTHR45947:SF3">
    <property type="entry name" value="SULFOQUINOVOSYL TRANSFERASE SQD2"/>
    <property type="match status" value="1"/>
</dbReference>
<dbReference type="Pfam" id="PF13579">
    <property type="entry name" value="Glyco_trans_4_4"/>
    <property type="match status" value="1"/>
</dbReference>
<evidence type="ECO:0000313" key="4">
    <source>
        <dbReference type="Proteomes" id="UP000461730"/>
    </source>
</evidence>